<evidence type="ECO:0000256" key="8">
    <source>
        <dbReference type="PROSITE-ProRule" id="PRU00042"/>
    </source>
</evidence>
<evidence type="ECO:0000256" key="4">
    <source>
        <dbReference type="ARBA" id="ARBA00022771"/>
    </source>
</evidence>
<feature type="domain" description="C2H2-type" evidence="10">
    <location>
        <begin position="614"/>
        <end position="641"/>
    </location>
</feature>
<keyword evidence="4 8" id="KW-0863">Zinc-finger</keyword>
<sequence>MRCCVPFCRSTAANVPTAEGRRKDEGITFHGFPSEACLRAAWLRALGKQDTHLPDSAVVCSQHFLSDDFSETESGSRQIAPGAIPSTVLVCTMCLDSDSKQLPMSKYKLDEAYQQFIGLPLLQLCDRGNLQHTLCVRCAHRLINVTRFRDDSLRTRSLMKDLVEKHEVITNEHIQIINRDKEFVKTKLVITTLGADYCDLHIVEEQDEDKHTESEDTVHSGGGVVVKTDHNRDSLDYRNMEVKKEYDGVVVSHGPVSDSGTGLESTDDALRETVKGKLTERKQVVTVQELLKCENITYGCTVCAEDFLHEEDYYAHMNVHLQTSDAVSVCVTSQVCEPAAAASSGWHSAPLIEHKHAVQSLDDDSPTPTDLALPSGIPLPVRGAPNEDELKNSGRKLDINDRELNQLRDSNNEASTDINILTHAVKHNDVFNEPERLLDIVNVDASTKSQCQSASDVTGTQNVYNIANTFQSETDCLNNDTNIPLTSTAVNSLHTHNEKKCYICDVCRNMFKQKRLLVKHIKSHTESKIFTCEFCQCKCTNRSHLVRHMRTHTVKNPYSCTLCEYKCARNVHLVNHMRTHTGEKPYACNLCEYKCAHKHQLVCHMRTHTGEKPHSCNLCEYKCALKHQLVSHMRTHTGEKPYSCNLCKYKCANNSDLVSHMRTHTGEKPYSCTLCDFKCAVNSSLVTHMRSHTGEKPYCCNLCEYKCARKAYLVNHMRTHTGEKPYSCKLCEYKCAQKIYLVYHMRCHTGEKPYSCDLCDYKSTLKNNLVYHMRTHTGEKPYSCTLCEYKCAVNGNLVTHMRTHTGVKPYSCHLCKYKCAQKINLVYHMRSHTGKKYSCNLCNFICSENSKLVVHMRIHTGE</sequence>
<feature type="domain" description="C2H2-type" evidence="10">
    <location>
        <begin position="530"/>
        <end position="557"/>
    </location>
</feature>
<dbReference type="SMART" id="SM00980">
    <property type="entry name" value="THAP"/>
    <property type="match status" value="1"/>
</dbReference>
<feature type="domain" description="C2H2-type" evidence="10">
    <location>
        <begin position="698"/>
        <end position="725"/>
    </location>
</feature>
<dbReference type="PROSITE" id="PS50157">
    <property type="entry name" value="ZINC_FINGER_C2H2_2"/>
    <property type="match status" value="14"/>
</dbReference>
<feature type="domain" description="THAP-type" evidence="11">
    <location>
        <begin position="1"/>
        <end position="88"/>
    </location>
</feature>
<feature type="domain" description="C2H2-type" evidence="10">
    <location>
        <begin position="837"/>
        <end position="862"/>
    </location>
</feature>
<dbReference type="InterPro" id="IPR056438">
    <property type="entry name" value="Znf-C2H2_CTCF"/>
</dbReference>
<keyword evidence="7" id="KW-0539">Nucleus</keyword>
<evidence type="ECO:0000259" key="11">
    <source>
        <dbReference type="PROSITE" id="PS50950"/>
    </source>
</evidence>
<dbReference type="InterPro" id="IPR036236">
    <property type="entry name" value="Znf_C2H2_sf"/>
</dbReference>
<keyword evidence="6 9" id="KW-0238">DNA-binding</keyword>
<keyword evidence="5" id="KW-0862">Zinc</keyword>
<dbReference type="PROSITE" id="PS50950">
    <property type="entry name" value="ZF_THAP"/>
    <property type="match status" value="1"/>
</dbReference>
<organism evidence="12 13">
    <name type="scientific">Bicyclus anynana</name>
    <name type="common">Squinting bush brown butterfly</name>
    <dbReference type="NCBI Taxonomy" id="110368"/>
    <lineage>
        <taxon>Eukaryota</taxon>
        <taxon>Metazoa</taxon>
        <taxon>Ecdysozoa</taxon>
        <taxon>Arthropoda</taxon>
        <taxon>Hexapoda</taxon>
        <taxon>Insecta</taxon>
        <taxon>Pterygota</taxon>
        <taxon>Neoptera</taxon>
        <taxon>Endopterygota</taxon>
        <taxon>Lepidoptera</taxon>
        <taxon>Glossata</taxon>
        <taxon>Ditrysia</taxon>
        <taxon>Papilionoidea</taxon>
        <taxon>Nymphalidae</taxon>
        <taxon>Satyrinae</taxon>
        <taxon>Satyrini</taxon>
        <taxon>Mycalesina</taxon>
        <taxon>Bicyclus</taxon>
    </lineage>
</organism>
<dbReference type="Pfam" id="PF23611">
    <property type="entry name" value="zf-C2H2_16"/>
    <property type="match status" value="1"/>
</dbReference>
<dbReference type="InterPro" id="IPR013087">
    <property type="entry name" value="Znf_C2H2_type"/>
</dbReference>
<dbReference type="Pfam" id="PF00096">
    <property type="entry name" value="zf-C2H2"/>
    <property type="match status" value="3"/>
</dbReference>
<evidence type="ECO:0000313" key="13">
    <source>
        <dbReference type="RefSeq" id="XP_052745541.1"/>
    </source>
</evidence>
<gene>
    <name evidence="13" type="primary">LOC112057065</name>
</gene>
<keyword evidence="3" id="KW-0677">Repeat</keyword>
<feature type="domain" description="C2H2-type" evidence="10">
    <location>
        <begin position="558"/>
        <end position="585"/>
    </location>
</feature>
<dbReference type="Gene3D" id="6.20.210.20">
    <property type="entry name" value="THAP domain"/>
    <property type="match status" value="1"/>
</dbReference>
<dbReference type="Proteomes" id="UP001652582">
    <property type="component" value="Chromosome 26"/>
</dbReference>
<reference evidence="13" key="1">
    <citation type="submission" date="2025-08" db="UniProtKB">
        <authorList>
            <consortium name="RefSeq"/>
        </authorList>
    </citation>
    <scope>IDENTIFICATION</scope>
</reference>
<accession>A0ABM3M219</accession>
<evidence type="ECO:0000259" key="10">
    <source>
        <dbReference type="PROSITE" id="PS50157"/>
    </source>
</evidence>
<dbReference type="SUPFAM" id="SSF57667">
    <property type="entry name" value="beta-beta-alpha zinc fingers"/>
    <property type="match status" value="7"/>
</dbReference>
<dbReference type="SMART" id="SM00355">
    <property type="entry name" value="ZnF_C2H2"/>
    <property type="match status" value="14"/>
</dbReference>
<name>A0ABM3M219_BICAN</name>
<dbReference type="SUPFAM" id="SSF57716">
    <property type="entry name" value="Glucocorticoid receptor-like (DNA-binding domain)"/>
    <property type="match status" value="1"/>
</dbReference>
<evidence type="ECO:0000256" key="1">
    <source>
        <dbReference type="ARBA" id="ARBA00004123"/>
    </source>
</evidence>
<evidence type="ECO:0000256" key="6">
    <source>
        <dbReference type="ARBA" id="ARBA00023125"/>
    </source>
</evidence>
<evidence type="ECO:0000256" key="3">
    <source>
        <dbReference type="ARBA" id="ARBA00022737"/>
    </source>
</evidence>
<feature type="domain" description="C2H2-type" evidence="10">
    <location>
        <begin position="754"/>
        <end position="781"/>
    </location>
</feature>
<evidence type="ECO:0000256" key="5">
    <source>
        <dbReference type="ARBA" id="ARBA00022833"/>
    </source>
</evidence>
<feature type="domain" description="C2H2-type" evidence="10">
    <location>
        <begin position="670"/>
        <end position="697"/>
    </location>
</feature>
<evidence type="ECO:0000313" key="12">
    <source>
        <dbReference type="Proteomes" id="UP001652582"/>
    </source>
</evidence>
<feature type="domain" description="C2H2-type" evidence="10">
    <location>
        <begin position="298"/>
        <end position="325"/>
    </location>
</feature>
<dbReference type="PANTHER" id="PTHR24394">
    <property type="entry name" value="ZINC FINGER PROTEIN"/>
    <property type="match status" value="1"/>
</dbReference>
<dbReference type="RefSeq" id="XP_052745541.1">
    <property type="nucleotide sequence ID" value="XM_052889581.1"/>
</dbReference>
<evidence type="ECO:0000256" key="7">
    <source>
        <dbReference type="ARBA" id="ARBA00023242"/>
    </source>
</evidence>
<feature type="domain" description="C2H2-type" evidence="10">
    <location>
        <begin position="586"/>
        <end position="613"/>
    </location>
</feature>
<dbReference type="PROSITE" id="PS00028">
    <property type="entry name" value="ZINC_FINGER_C2H2_1"/>
    <property type="match status" value="13"/>
</dbReference>
<keyword evidence="2" id="KW-0479">Metal-binding</keyword>
<dbReference type="Gene3D" id="3.30.160.60">
    <property type="entry name" value="Classic Zinc Finger"/>
    <property type="match status" value="12"/>
</dbReference>
<feature type="domain" description="C2H2-type" evidence="10">
    <location>
        <begin position="726"/>
        <end position="753"/>
    </location>
</feature>
<dbReference type="InterPro" id="IPR038441">
    <property type="entry name" value="THAP_Znf_sf"/>
</dbReference>
<comment type="subcellular location">
    <subcellularLocation>
        <location evidence="1">Nucleus</location>
    </subcellularLocation>
</comment>
<evidence type="ECO:0000256" key="2">
    <source>
        <dbReference type="ARBA" id="ARBA00022723"/>
    </source>
</evidence>
<protein>
    <submittedName>
        <fullName evidence="13">Zinc finger protein ZFP2 isoform X1</fullName>
    </submittedName>
</protein>
<feature type="domain" description="C2H2-type" evidence="10">
    <location>
        <begin position="502"/>
        <end position="529"/>
    </location>
</feature>
<dbReference type="GeneID" id="112057065"/>
<proteinExistence type="predicted"/>
<feature type="domain" description="C2H2-type" evidence="10">
    <location>
        <begin position="782"/>
        <end position="809"/>
    </location>
</feature>
<feature type="domain" description="C2H2-type" evidence="10">
    <location>
        <begin position="642"/>
        <end position="669"/>
    </location>
</feature>
<feature type="domain" description="C2H2-type" evidence="10">
    <location>
        <begin position="810"/>
        <end position="837"/>
    </location>
</feature>
<dbReference type="PANTHER" id="PTHR24394:SF29">
    <property type="entry name" value="MYONEURIN"/>
    <property type="match status" value="1"/>
</dbReference>
<dbReference type="InterPro" id="IPR006612">
    <property type="entry name" value="THAP_Znf"/>
</dbReference>
<keyword evidence="12" id="KW-1185">Reference proteome</keyword>
<evidence type="ECO:0000256" key="9">
    <source>
        <dbReference type="PROSITE-ProRule" id="PRU00309"/>
    </source>
</evidence>